<evidence type="ECO:0000313" key="3">
    <source>
        <dbReference type="Proteomes" id="UP000199387"/>
    </source>
</evidence>
<feature type="transmembrane region" description="Helical" evidence="1">
    <location>
        <begin position="266"/>
        <end position="284"/>
    </location>
</feature>
<keyword evidence="1" id="KW-1133">Transmembrane helix</keyword>
<dbReference type="Proteomes" id="UP000199387">
    <property type="component" value="Unassembled WGS sequence"/>
</dbReference>
<feature type="transmembrane region" description="Helical" evidence="1">
    <location>
        <begin position="290"/>
        <end position="306"/>
    </location>
</feature>
<evidence type="ECO:0000313" key="2">
    <source>
        <dbReference type="EMBL" id="SDC91295.1"/>
    </source>
</evidence>
<evidence type="ECO:0000256" key="1">
    <source>
        <dbReference type="SAM" id="Phobius"/>
    </source>
</evidence>
<keyword evidence="3" id="KW-1185">Reference proteome</keyword>
<sequence length="461" mass="50294">MRSASGRGVRFFPVDRPKSGEVMLLLHAVTRISVRIVQRYLPDPFLFAILLTFVVFGFGWAVTSAGPLEMIRYWGDGFWGLLEFSMQMVLILVTGHVLAQAPPVRRVLLLIAGSARTPAKAVMLTTFISALASWISWGFGLVVGALVAREVARKVQGVDYRVLVAGAYAGFIVWHAGISGSIPLKIATDNSFGVTVPASETIFASFSLIPALILIFTFPLFMARLQPRREERVLVDPDALEESRPLQLAAEEVAATPAQRLERSRWISMSVGGMGLVYIATFFYRNGGQLDLNIVNFSFLIMGLMLHQTPRRYLSALAEAIREAGGIVIQFPFYAGIMGMMSLSGLGKIISEWLIAFSNETTFPLFAFLSAGLLNIFVPSGGGQWAVQGPIMLSAGQALGVDPARTAMAVAWGDAWTNLVQPFWALPLLAIARLNARDIMGFCLLALFYSGLVIGFSLMFL</sequence>
<feature type="transmembrane region" description="Helical" evidence="1">
    <location>
        <begin position="121"/>
        <end position="148"/>
    </location>
</feature>
<name>A0A1G6QI20_9BACL</name>
<dbReference type="STRING" id="1236220.SAMN04488112_12153"/>
<dbReference type="GO" id="GO:0005886">
    <property type="term" value="C:plasma membrane"/>
    <property type="evidence" value="ECO:0007669"/>
    <property type="project" value="TreeGrafter"/>
</dbReference>
<feature type="transmembrane region" description="Helical" evidence="1">
    <location>
        <begin position="45"/>
        <end position="66"/>
    </location>
</feature>
<proteinExistence type="predicted"/>
<feature type="transmembrane region" description="Helical" evidence="1">
    <location>
        <begin position="327"/>
        <end position="350"/>
    </location>
</feature>
<feature type="transmembrane region" description="Helical" evidence="1">
    <location>
        <begin position="202"/>
        <end position="222"/>
    </location>
</feature>
<dbReference type="AlphaFoldDB" id="A0A1G6QI20"/>
<keyword evidence="1" id="KW-0812">Transmembrane</keyword>
<reference evidence="2 3" key="1">
    <citation type="submission" date="2016-10" db="EMBL/GenBank/DDBJ databases">
        <authorList>
            <person name="de Groot N.N."/>
        </authorList>
    </citation>
    <scope>NUCLEOTIDE SEQUENCE [LARGE SCALE GENOMIC DNA]</scope>
    <source>
        <strain evidence="2 3">DSM 45514</strain>
    </source>
</reference>
<keyword evidence="1" id="KW-0472">Membrane</keyword>
<dbReference type="EMBL" id="FMZA01000021">
    <property type="protein sequence ID" value="SDC91295.1"/>
    <property type="molecule type" value="Genomic_DNA"/>
</dbReference>
<gene>
    <name evidence="2" type="ORF">SAMN04488112_12153</name>
</gene>
<dbReference type="Pfam" id="PF02667">
    <property type="entry name" value="SCFA_trans"/>
    <property type="match status" value="1"/>
</dbReference>
<feature type="transmembrane region" description="Helical" evidence="1">
    <location>
        <begin position="160"/>
        <end position="182"/>
    </location>
</feature>
<feature type="transmembrane region" description="Helical" evidence="1">
    <location>
        <begin position="439"/>
        <end position="460"/>
    </location>
</feature>
<dbReference type="PANTHER" id="PTHR41983">
    <property type="entry name" value="SHORT-CHAIN FATTY ACID TRANSPORTER-RELATED"/>
    <property type="match status" value="1"/>
</dbReference>
<organism evidence="2 3">
    <name type="scientific">Melghirimyces thermohalophilus</name>
    <dbReference type="NCBI Taxonomy" id="1236220"/>
    <lineage>
        <taxon>Bacteria</taxon>
        <taxon>Bacillati</taxon>
        <taxon>Bacillota</taxon>
        <taxon>Bacilli</taxon>
        <taxon>Bacillales</taxon>
        <taxon>Thermoactinomycetaceae</taxon>
        <taxon>Melghirimyces</taxon>
    </lineage>
</organism>
<feature type="transmembrane region" description="Helical" evidence="1">
    <location>
        <begin position="362"/>
        <end position="378"/>
    </location>
</feature>
<accession>A0A1G6QI20</accession>
<protein>
    <submittedName>
        <fullName evidence="2">Short-chain fatty acids transporter</fullName>
    </submittedName>
</protein>
<dbReference type="PANTHER" id="PTHR41983:SF2">
    <property type="entry name" value="SHORT-CHAIN FATTY ACID TRANSPORTER-RELATED"/>
    <property type="match status" value="1"/>
</dbReference>
<dbReference type="InterPro" id="IPR006160">
    <property type="entry name" value="SCFA_transpt_AtoE"/>
</dbReference>